<proteinExistence type="inferred from homology"/>
<evidence type="ECO:0000313" key="5">
    <source>
        <dbReference type="EMBL" id="AFD10574.1"/>
    </source>
</evidence>
<dbReference type="Pfam" id="PF11081">
    <property type="entry name" value="Adeno_L433K_22K"/>
    <property type="match status" value="1"/>
</dbReference>
<keyword evidence="6" id="KW-1185">Reference proteome</keyword>
<comment type="similarity">
    <text evidence="1">Belongs to the adenoviridae splicing factor family.</text>
</comment>
<feature type="compositionally biased region" description="Pro residues" evidence="4">
    <location>
        <begin position="95"/>
        <end position="106"/>
    </location>
</feature>
<name>H8PG08_9ADEN</name>
<evidence type="ECO:0000313" key="6">
    <source>
        <dbReference type="Proteomes" id="UP000171189"/>
    </source>
</evidence>
<evidence type="ECO:0000256" key="2">
    <source>
        <dbReference type="ARBA" id="ARBA00022612"/>
    </source>
</evidence>
<dbReference type="EMBL" id="FJ025931">
    <property type="protein sequence ID" value="AFD10574.1"/>
    <property type="molecule type" value="Genomic_DNA"/>
</dbReference>
<protein>
    <submittedName>
        <fullName evidence="5">33K</fullName>
    </submittedName>
</protein>
<dbReference type="InterPro" id="IPR021304">
    <property type="entry name" value="Adeno_L4-33K/L4-22K"/>
</dbReference>
<dbReference type="OrthoDB" id="15863at10239"/>
<dbReference type="GO" id="GO:0019073">
    <property type="term" value="P:viral DNA genome packaging"/>
    <property type="evidence" value="ECO:0007669"/>
    <property type="project" value="InterPro"/>
</dbReference>
<evidence type="ECO:0000256" key="3">
    <source>
        <dbReference type="ARBA" id="ARBA00023219"/>
    </source>
</evidence>
<sequence length="227" mass="25734">MPPKGNKQAIAQRRAKKQQELQEQWDEESWDSQAEEVSDEEEDMESWDSLDEEEEAEELEDEPLEEEEPSSAAAPSASKEAARSRPAPKQQKQQQPPPSPPTPPPGSLKASRRWDAVSIAGSPKAPVAPTRQKARPPRKTSRQTVSSAIATRQDSAATQELRKRIFPTLYAIFQQSRGQQLELKVKNRSLRSLTRSCLYHRREDQLQRTLEDAEALFNKYCSVSLKD</sequence>
<evidence type="ECO:0000256" key="4">
    <source>
        <dbReference type="SAM" id="MobiDB-lite"/>
    </source>
</evidence>
<accession>H8PG08</accession>
<keyword evidence="2" id="KW-1188">Viral release from host cell</keyword>
<feature type="compositionally biased region" description="Polar residues" evidence="4">
    <location>
        <begin position="142"/>
        <end position="157"/>
    </location>
</feature>
<dbReference type="Proteomes" id="UP000171189">
    <property type="component" value="Segment"/>
</dbReference>
<dbReference type="KEGG" id="vg:16791295"/>
<feature type="region of interest" description="Disordered" evidence="4">
    <location>
        <begin position="1"/>
        <end position="157"/>
    </location>
</feature>
<reference evidence="5 6" key="1">
    <citation type="journal article" date="2009" name="PLoS Pathog.">
        <title>Isolation and characterization of adenoviruses persistently shed from the gastrointestinal tract of non-human primates.</title>
        <authorList>
            <person name="Roy S."/>
            <person name="Vandenberghe L.H."/>
            <person name="Kryazhimskiy S."/>
            <person name="Grant R."/>
            <person name="Calcedo R."/>
            <person name="Yuan X."/>
            <person name="Keough M."/>
            <person name="Sandhu A."/>
            <person name="Wang Q."/>
            <person name="Medina-Jaszek C.A."/>
            <person name="Plotkin J.B."/>
            <person name="Wilson J.M."/>
        </authorList>
    </citation>
    <scope>NUCLEOTIDE SEQUENCE [LARGE SCALE GENOMIC DNA]</scope>
</reference>
<feature type="compositionally biased region" description="Low complexity" evidence="4">
    <location>
        <begin position="70"/>
        <end position="79"/>
    </location>
</feature>
<dbReference type="GeneID" id="16791295"/>
<keyword evidence="3" id="KW-0231">Viral genome packaging</keyword>
<feature type="compositionally biased region" description="Acidic residues" evidence="4">
    <location>
        <begin position="23"/>
        <end position="69"/>
    </location>
</feature>
<feature type="compositionally biased region" description="Basic residues" evidence="4">
    <location>
        <begin position="132"/>
        <end position="141"/>
    </location>
</feature>
<evidence type="ECO:0000256" key="1">
    <source>
        <dbReference type="ARBA" id="ARBA00008192"/>
    </source>
</evidence>
<organism evidence="5 6">
    <name type="scientific">Simian adenovirus 18</name>
    <dbReference type="NCBI Taxonomy" id="909210"/>
    <lineage>
        <taxon>Viruses</taxon>
        <taxon>Varidnaviria</taxon>
        <taxon>Bamfordvirae</taxon>
        <taxon>Preplasmiviricota</taxon>
        <taxon>Polisuviricotina</taxon>
        <taxon>Pharingeaviricetes</taxon>
        <taxon>Rowavirales</taxon>
        <taxon>Adenoviridae</taxon>
        <taxon>Mastadenovirus</taxon>
        <taxon>Mastadenovirus chlorocebi</taxon>
        <taxon>Simian mastadenovirus F</taxon>
    </lineage>
</organism>
<dbReference type="RefSeq" id="YP_008520239.1">
    <property type="nucleotide sequence ID" value="NC_022266.1"/>
</dbReference>